<evidence type="ECO:0000259" key="7">
    <source>
        <dbReference type="Pfam" id="PF14322"/>
    </source>
</evidence>
<comment type="subcellular location">
    <subcellularLocation>
        <location evidence="1">Cell outer membrane</location>
    </subcellularLocation>
</comment>
<keyword evidence="4" id="KW-0472">Membrane</keyword>
<reference evidence="8 9" key="1">
    <citation type="submission" date="2019-03" db="EMBL/GenBank/DDBJ databases">
        <title>San Antonio Military Medical Center submission to MRSN (WRAIR), pending publication.</title>
        <authorList>
            <person name="Blyth D.M."/>
            <person name="Mccarthy S.L."/>
            <person name="Schall S.E."/>
            <person name="Stam J.A."/>
            <person name="Ong A.C."/>
            <person name="Mcgann P.T."/>
        </authorList>
    </citation>
    <scope>NUCLEOTIDE SEQUENCE [LARGE SCALE GENOMIC DNA]</scope>
    <source>
        <strain evidence="8 9">MRSN571793</strain>
    </source>
</reference>
<evidence type="ECO:0000313" key="9">
    <source>
        <dbReference type="Proteomes" id="UP000297861"/>
    </source>
</evidence>
<dbReference type="GO" id="GO:0009279">
    <property type="term" value="C:cell outer membrane"/>
    <property type="evidence" value="ECO:0007669"/>
    <property type="project" value="UniProtKB-SubCell"/>
</dbReference>
<comment type="similarity">
    <text evidence="2">Belongs to the SusD family.</text>
</comment>
<gene>
    <name evidence="8" type="ORF">E2605_09120</name>
</gene>
<evidence type="ECO:0000256" key="1">
    <source>
        <dbReference type="ARBA" id="ARBA00004442"/>
    </source>
</evidence>
<dbReference type="EMBL" id="SOML01000005">
    <property type="protein sequence ID" value="TFD96323.1"/>
    <property type="molecule type" value="Genomic_DNA"/>
</dbReference>
<evidence type="ECO:0000259" key="6">
    <source>
        <dbReference type="Pfam" id="PF07980"/>
    </source>
</evidence>
<protein>
    <submittedName>
        <fullName evidence="8">RagB/SusD family nutrient uptake outer membrane protein</fullName>
    </submittedName>
</protein>
<keyword evidence="5" id="KW-0998">Cell outer membrane</keyword>
<dbReference type="RefSeq" id="WP_134436217.1">
    <property type="nucleotide sequence ID" value="NZ_JBKUNW010000017.1"/>
</dbReference>
<dbReference type="InterPro" id="IPR011990">
    <property type="entry name" value="TPR-like_helical_dom_sf"/>
</dbReference>
<dbReference type="Proteomes" id="UP000297861">
    <property type="component" value="Unassembled WGS sequence"/>
</dbReference>
<feature type="domain" description="RagB/SusD" evidence="6">
    <location>
        <begin position="335"/>
        <end position="498"/>
    </location>
</feature>
<dbReference type="PROSITE" id="PS51257">
    <property type="entry name" value="PROKAR_LIPOPROTEIN"/>
    <property type="match status" value="1"/>
</dbReference>
<evidence type="ECO:0000256" key="2">
    <source>
        <dbReference type="ARBA" id="ARBA00006275"/>
    </source>
</evidence>
<dbReference type="OrthoDB" id="727588at2"/>
<sequence length="515" mass="57257">MKKLLYILILSSVLVSCSDSLDVTPVGKLMSGNFPATDDDAIALTNGVYAPNVGISTSLAYLIDLTTETTVSGENPNSGGGLLGLLQWDPTNSYVTSVWTAFYVGITSANDVIDKLSDSKNISETIKNRSIGEAKFLRAYYYQYAVQFWGEVPLVLHSADGTNTTRASVDDVYTQIVADLQDAAQLLPNVSSYSDSDKGRASKGAAYALLAKVYLVWGQTSDSGGVSAQKEKFQKSVEAANNVKGYQLEEEFLDNWNVSNKNGKENIFSTQHASGTATDGSGGNHLAHCAFSSGFSNSTPHVLISDNKYYDAFDDRDQRKAGTYAKELLNPTTNLVFTFTRPRYRKYIDISDPLGSAGNRNIDRSILRYADILLVKAEVINELNNAPTQDAYEAINEVRRRAFRHFPVTEASIDDLPANLDYSGFKKAIQQERMFELTYEQSHWLDLVRWRIYVKTLKESGLDESYKKQSVSLKNYRFPIPQSQRNINPDGLWQNWGYDGYDESKTGTNPYNGFN</sequence>
<dbReference type="CDD" id="cd08977">
    <property type="entry name" value="SusD"/>
    <property type="match status" value="1"/>
</dbReference>
<dbReference type="InterPro" id="IPR012944">
    <property type="entry name" value="SusD_RagB_dom"/>
</dbReference>
<dbReference type="InterPro" id="IPR033985">
    <property type="entry name" value="SusD-like_N"/>
</dbReference>
<evidence type="ECO:0000256" key="5">
    <source>
        <dbReference type="ARBA" id="ARBA00023237"/>
    </source>
</evidence>
<dbReference type="SUPFAM" id="SSF48452">
    <property type="entry name" value="TPR-like"/>
    <property type="match status" value="1"/>
</dbReference>
<dbReference type="Pfam" id="PF14322">
    <property type="entry name" value="SusD-like_3"/>
    <property type="match status" value="1"/>
</dbReference>
<keyword evidence="9" id="KW-1185">Reference proteome</keyword>
<evidence type="ECO:0000313" key="8">
    <source>
        <dbReference type="EMBL" id="TFD96323.1"/>
    </source>
</evidence>
<keyword evidence="3" id="KW-0732">Signal</keyword>
<dbReference type="AlphaFoldDB" id="A0A4Y8L173"/>
<dbReference type="Pfam" id="PF07980">
    <property type="entry name" value="SusD_RagB"/>
    <property type="match status" value="1"/>
</dbReference>
<dbReference type="Gene3D" id="1.25.40.390">
    <property type="match status" value="1"/>
</dbReference>
<feature type="domain" description="SusD-like N-terminal" evidence="7">
    <location>
        <begin position="87"/>
        <end position="215"/>
    </location>
</feature>
<proteinExistence type="inferred from homology"/>
<accession>A0A4Y8L173</accession>
<name>A0A4Y8L173_9BACT</name>
<evidence type="ECO:0000256" key="4">
    <source>
        <dbReference type="ARBA" id="ARBA00023136"/>
    </source>
</evidence>
<evidence type="ECO:0000256" key="3">
    <source>
        <dbReference type="ARBA" id="ARBA00022729"/>
    </source>
</evidence>
<organism evidence="8 9">
    <name type="scientific">Dysgonomonas capnocytophagoides</name>
    <dbReference type="NCBI Taxonomy" id="45254"/>
    <lineage>
        <taxon>Bacteria</taxon>
        <taxon>Pseudomonadati</taxon>
        <taxon>Bacteroidota</taxon>
        <taxon>Bacteroidia</taxon>
        <taxon>Bacteroidales</taxon>
        <taxon>Dysgonomonadaceae</taxon>
        <taxon>Dysgonomonas</taxon>
    </lineage>
</organism>
<comment type="caution">
    <text evidence="8">The sequence shown here is derived from an EMBL/GenBank/DDBJ whole genome shotgun (WGS) entry which is preliminary data.</text>
</comment>